<dbReference type="EMBL" id="CVRI01000019">
    <property type="protein sequence ID" value="CRK90441.1"/>
    <property type="molecule type" value="Genomic_DNA"/>
</dbReference>
<dbReference type="Proteomes" id="UP000183832">
    <property type="component" value="Unassembled WGS sequence"/>
</dbReference>
<keyword evidence="3" id="KW-1185">Reference proteome</keyword>
<evidence type="ECO:0000313" key="2">
    <source>
        <dbReference type="EMBL" id="CRK90441.1"/>
    </source>
</evidence>
<proteinExistence type="predicted"/>
<organism evidence="2 3">
    <name type="scientific">Clunio marinus</name>
    <dbReference type="NCBI Taxonomy" id="568069"/>
    <lineage>
        <taxon>Eukaryota</taxon>
        <taxon>Metazoa</taxon>
        <taxon>Ecdysozoa</taxon>
        <taxon>Arthropoda</taxon>
        <taxon>Hexapoda</taxon>
        <taxon>Insecta</taxon>
        <taxon>Pterygota</taxon>
        <taxon>Neoptera</taxon>
        <taxon>Endopterygota</taxon>
        <taxon>Diptera</taxon>
        <taxon>Nematocera</taxon>
        <taxon>Chironomoidea</taxon>
        <taxon>Chironomidae</taxon>
        <taxon>Clunio</taxon>
    </lineage>
</organism>
<keyword evidence="1" id="KW-0472">Membrane</keyword>
<sequence>MPITGDSKVLLSTNRYLDSFGVENFEIVLFIGLVLGITLTLIPLLCCIDAIYRCIHNISDQEPNIKTRCCRQSREVAPSTECFKCYRTGSKCNHYSKKCSSVNISRPRYKYKPHSRPTSSCHHTRQHSVINIPDESETSCNASQYNSNCSSRGSGYGSYHHYNIRN</sequence>
<evidence type="ECO:0000256" key="1">
    <source>
        <dbReference type="SAM" id="Phobius"/>
    </source>
</evidence>
<keyword evidence="1" id="KW-1133">Transmembrane helix</keyword>
<reference evidence="2 3" key="1">
    <citation type="submission" date="2015-04" db="EMBL/GenBank/DDBJ databases">
        <authorList>
            <person name="Syromyatnikov M.Y."/>
            <person name="Popov V.N."/>
        </authorList>
    </citation>
    <scope>NUCLEOTIDE SEQUENCE [LARGE SCALE GENOMIC DNA]</scope>
</reference>
<gene>
    <name evidence="2" type="ORF">CLUMA_CG004227</name>
</gene>
<protein>
    <submittedName>
        <fullName evidence="2">CLUMA_CG004227, isoform A</fullName>
    </submittedName>
</protein>
<name>A0A1J1HWE1_9DIPT</name>
<evidence type="ECO:0000313" key="3">
    <source>
        <dbReference type="Proteomes" id="UP000183832"/>
    </source>
</evidence>
<dbReference type="AlphaFoldDB" id="A0A1J1HWE1"/>
<feature type="transmembrane region" description="Helical" evidence="1">
    <location>
        <begin position="27"/>
        <end position="52"/>
    </location>
</feature>
<accession>A0A1J1HWE1</accession>
<keyword evidence="1" id="KW-0812">Transmembrane</keyword>